<dbReference type="PANTHER" id="PTHR43364">
    <property type="entry name" value="NADH-SPECIFIC METHYLGLYOXAL REDUCTASE-RELATED"/>
    <property type="match status" value="1"/>
</dbReference>
<dbReference type="InterPro" id="IPR036812">
    <property type="entry name" value="NAD(P)_OxRdtase_dom_sf"/>
</dbReference>
<protein>
    <submittedName>
        <fullName evidence="2">Aldo/keto reductase</fullName>
    </submittedName>
</protein>
<reference evidence="2 3" key="1">
    <citation type="submission" date="2021-10" db="EMBL/GenBank/DDBJ databases">
        <title>Draft genome of Aestuariibacter halophilus JC2043.</title>
        <authorList>
            <person name="Emsley S.A."/>
            <person name="Pfannmuller K.M."/>
            <person name="Ushijima B."/>
            <person name="Saw J.H."/>
            <person name="Videau P."/>
        </authorList>
    </citation>
    <scope>NUCLEOTIDE SEQUENCE [LARGE SCALE GENOMIC DNA]</scope>
    <source>
        <strain evidence="2 3">JC2043</strain>
    </source>
</reference>
<dbReference type="EMBL" id="JAJEWP010000005">
    <property type="protein sequence ID" value="MCC2617750.1"/>
    <property type="molecule type" value="Genomic_DNA"/>
</dbReference>
<comment type="caution">
    <text evidence="2">The sequence shown here is derived from an EMBL/GenBank/DDBJ whole genome shotgun (WGS) entry which is preliminary data.</text>
</comment>
<dbReference type="InterPro" id="IPR050523">
    <property type="entry name" value="AKR_Detox_Biosynth"/>
</dbReference>
<evidence type="ECO:0000313" key="3">
    <source>
        <dbReference type="Proteomes" id="UP001520878"/>
    </source>
</evidence>
<evidence type="ECO:0000259" key="1">
    <source>
        <dbReference type="Pfam" id="PF00248"/>
    </source>
</evidence>
<sequence>MKTTLPLAKHLPNVSRLAFGCMGLGGSWDNAPVDAEHLRQANEAVDAALEIGINFFDHADIYTRGKAEQVFGQILEQRPTLREAIYLQSKCAIRFADAHNPQRYDFSKHWILQSVDNSLKRLNTEYLDVLLLHRPDPLADPEEVAEAFEQLHSSGKVRHFGVSNMHIHQLQWLQHHLDMPLVANQIEISLLRHDWLDQGVLAGTPQSQHVGFVPGTIEHCQQHGIQLQSWGSLCQGLLSGRDVQDQPDTVKQTAAKVTVLAEHYDVSREAIVLAFLTRHPAGIQPVIGTTHTSRILACGDLEKVTLSREHWYELYLAARGRALP</sequence>
<gene>
    <name evidence="2" type="ORF">LJ739_15970</name>
</gene>
<accession>A0ABS8GAY8</accession>
<evidence type="ECO:0000313" key="2">
    <source>
        <dbReference type="EMBL" id="MCC2617750.1"/>
    </source>
</evidence>
<dbReference type="SUPFAM" id="SSF51430">
    <property type="entry name" value="NAD(P)-linked oxidoreductase"/>
    <property type="match status" value="1"/>
</dbReference>
<dbReference type="InterPro" id="IPR023210">
    <property type="entry name" value="NADP_OxRdtase_dom"/>
</dbReference>
<feature type="domain" description="NADP-dependent oxidoreductase" evidence="1">
    <location>
        <begin position="16"/>
        <end position="311"/>
    </location>
</feature>
<organism evidence="2 3">
    <name type="scientific">Fluctibacter halophilus</name>
    <dbReference type="NCBI Taxonomy" id="226011"/>
    <lineage>
        <taxon>Bacteria</taxon>
        <taxon>Pseudomonadati</taxon>
        <taxon>Pseudomonadota</taxon>
        <taxon>Gammaproteobacteria</taxon>
        <taxon>Alteromonadales</taxon>
        <taxon>Alteromonadaceae</taxon>
        <taxon>Fluctibacter</taxon>
    </lineage>
</organism>
<dbReference type="Pfam" id="PF00248">
    <property type="entry name" value="Aldo_ket_red"/>
    <property type="match status" value="1"/>
</dbReference>
<proteinExistence type="predicted"/>
<dbReference type="Gene3D" id="3.20.20.100">
    <property type="entry name" value="NADP-dependent oxidoreductase domain"/>
    <property type="match status" value="1"/>
</dbReference>
<dbReference type="CDD" id="cd19092">
    <property type="entry name" value="AKR_BsYcsN_EcYdhF-like"/>
    <property type="match status" value="1"/>
</dbReference>
<dbReference type="PANTHER" id="PTHR43364:SF1">
    <property type="entry name" value="OXIDOREDUCTASE YDHF"/>
    <property type="match status" value="1"/>
</dbReference>
<keyword evidence="3" id="KW-1185">Reference proteome</keyword>
<name>A0ABS8GAY8_9ALTE</name>
<dbReference type="Proteomes" id="UP001520878">
    <property type="component" value="Unassembled WGS sequence"/>
</dbReference>
<dbReference type="RefSeq" id="WP_229162102.1">
    <property type="nucleotide sequence ID" value="NZ_JAJEWP010000005.1"/>
</dbReference>